<comment type="subcellular location">
    <subcellularLocation>
        <location evidence="1">Membrane</location>
        <topology evidence="1">Single-pass membrane protein</topology>
    </subcellularLocation>
</comment>
<evidence type="ECO:0000256" key="2">
    <source>
        <dbReference type="ARBA" id="ARBA00022729"/>
    </source>
</evidence>
<dbReference type="Proteomes" id="UP001415857">
    <property type="component" value="Unassembled WGS sequence"/>
</dbReference>
<dbReference type="GO" id="GO:0006264">
    <property type="term" value="P:mitochondrial DNA replication"/>
    <property type="evidence" value="ECO:0007669"/>
    <property type="project" value="TreeGrafter"/>
</dbReference>
<keyword evidence="7" id="KW-1185">Reference proteome</keyword>
<feature type="domain" description="Wall-associated receptor kinase galacturonan-binding" evidence="5">
    <location>
        <begin position="242"/>
        <end position="298"/>
    </location>
</feature>
<dbReference type="GO" id="GO:0042645">
    <property type="term" value="C:mitochondrial nucleoid"/>
    <property type="evidence" value="ECO:0007669"/>
    <property type="project" value="TreeGrafter"/>
</dbReference>
<dbReference type="GO" id="GO:0003697">
    <property type="term" value="F:single-stranded DNA binding"/>
    <property type="evidence" value="ECO:0007669"/>
    <property type="project" value="InterPro"/>
</dbReference>
<dbReference type="InterPro" id="IPR011344">
    <property type="entry name" value="ssDNA-bd"/>
</dbReference>
<dbReference type="PANTHER" id="PTHR10302">
    <property type="entry name" value="SINGLE-STRANDED DNA-BINDING PROTEIN"/>
    <property type="match status" value="1"/>
</dbReference>
<gene>
    <name evidence="6" type="ORF">L1049_019709</name>
</gene>
<dbReference type="InterPro" id="IPR000424">
    <property type="entry name" value="Primosome_PriB/ssb"/>
</dbReference>
<organism evidence="6 7">
    <name type="scientific">Liquidambar formosana</name>
    <name type="common">Formosan gum</name>
    <dbReference type="NCBI Taxonomy" id="63359"/>
    <lineage>
        <taxon>Eukaryota</taxon>
        <taxon>Viridiplantae</taxon>
        <taxon>Streptophyta</taxon>
        <taxon>Embryophyta</taxon>
        <taxon>Tracheophyta</taxon>
        <taxon>Spermatophyta</taxon>
        <taxon>Magnoliopsida</taxon>
        <taxon>eudicotyledons</taxon>
        <taxon>Gunneridae</taxon>
        <taxon>Pentapetalae</taxon>
        <taxon>Saxifragales</taxon>
        <taxon>Altingiaceae</taxon>
        <taxon>Liquidambar</taxon>
    </lineage>
</organism>
<evidence type="ECO:0000313" key="7">
    <source>
        <dbReference type="Proteomes" id="UP001415857"/>
    </source>
</evidence>
<dbReference type="GO" id="GO:0030247">
    <property type="term" value="F:polysaccharide binding"/>
    <property type="evidence" value="ECO:0007669"/>
    <property type="project" value="InterPro"/>
</dbReference>
<dbReference type="Pfam" id="PF13947">
    <property type="entry name" value="GUB_WAK_bind"/>
    <property type="match status" value="1"/>
</dbReference>
<evidence type="ECO:0000256" key="4">
    <source>
        <dbReference type="PROSITE-ProRule" id="PRU00252"/>
    </source>
</evidence>
<dbReference type="Pfam" id="PF00436">
    <property type="entry name" value="SSB"/>
    <property type="match status" value="1"/>
</dbReference>
<dbReference type="InterPro" id="IPR025287">
    <property type="entry name" value="WAK_GUB"/>
</dbReference>
<dbReference type="GO" id="GO:0016020">
    <property type="term" value="C:membrane"/>
    <property type="evidence" value="ECO:0007669"/>
    <property type="project" value="UniProtKB-SubCell"/>
</dbReference>
<proteinExistence type="predicted"/>
<reference evidence="6 7" key="1">
    <citation type="journal article" date="2024" name="Plant J.">
        <title>Genome sequences and population genomics reveal climatic adaptation and genomic divergence between two closely related sweetgum species.</title>
        <authorList>
            <person name="Xu W.Q."/>
            <person name="Ren C.Q."/>
            <person name="Zhang X.Y."/>
            <person name="Comes H.P."/>
            <person name="Liu X.H."/>
            <person name="Li Y.G."/>
            <person name="Kettle C.J."/>
            <person name="Jalonen R."/>
            <person name="Gaisberger H."/>
            <person name="Ma Y.Z."/>
            <person name="Qiu Y.X."/>
        </authorList>
    </citation>
    <scope>NUCLEOTIDE SEQUENCE [LARGE SCALE GENOMIC DNA]</scope>
    <source>
        <strain evidence="6">Hangzhou</strain>
    </source>
</reference>
<dbReference type="PANTHER" id="PTHR10302:SF13">
    <property type="entry name" value="SINGLE-STRANDED DNA-BINDING PROTEIN, MITOCHONDRIAL"/>
    <property type="match status" value="1"/>
</dbReference>
<keyword evidence="2" id="KW-0732">Signal</keyword>
<name>A0AAP0X363_LIQFO</name>
<evidence type="ECO:0000313" key="6">
    <source>
        <dbReference type="EMBL" id="KAK9291759.1"/>
    </source>
</evidence>
<dbReference type="SUPFAM" id="SSF50249">
    <property type="entry name" value="Nucleic acid-binding proteins"/>
    <property type="match status" value="1"/>
</dbReference>
<accession>A0AAP0X363</accession>
<evidence type="ECO:0000259" key="5">
    <source>
        <dbReference type="Pfam" id="PF13947"/>
    </source>
</evidence>
<protein>
    <recommendedName>
        <fullName evidence="5">Wall-associated receptor kinase galacturonan-binding domain-containing protein</fullName>
    </recommendedName>
</protein>
<dbReference type="AlphaFoldDB" id="A0AAP0X363"/>
<dbReference type="FunFam" id="2.40.50.140:FF:000160">
    <property type="entry name" value="single-stranded DNA-binding protein, mitochondrial"/>
    <property type="match status" value="1"/>
</dbReference>
<evidence type="ECO:0000256" key="3">
    <source>
        <dbReference type="ARBA" id="ARBA00023125"/>
    </source>
</evidence>
<comment type="caution">
    <text evidence="6">The sequence shown here is derived from an EMBL/GenBank/DDBJ whole genome shotgun (WGS) entry which is preliminary data.</text>
</comment>
<dbReference type="Gene3D" id="2.40.50.140">
    <property type="entry name" value="Nucleic acid-binding proteins"/>
    <property type="match status" value="1"/>
</dbReference>
<keyword evidence="3 4" id="KW-0238">DNA-binding</keyword>
<dbReference type="EMBL" id="JBBPBK010000001">
    <property type="protein sequence ID" value="KAK9291759.1"/>
    <property type="molecule type" value="Genomic_DNA"/>
</dbReference>
<sequence length="424" mass="47060">MWIRETREWLRLPSSYVLLATTSLWGLQMINSARFFVDDEFSRCENLVDVQRNLNSCYSTASFDGENEKVGKINEGEEELDDEFFTAKPELQPQGVDPRRGWGFRGVHKAIICGKIGQAPVQKILRNGQTVTIFTVGTGGMFDQRIVGSKDLPKPAQWHRIAVHNELLGAYAVQQLVKNSSVYVEGDIETRVYNDSINGEVKNVPEICVRRDGKIHLMKSGESISNISFEELLAQVSALVACPKCGRMEVPYPLSTSDGCGNSSYRVYCNSGILEFLSAGGFYYKILSINPKAYKFIISPPLILNNTCYSSDLTLGGLTLDENSPFNISTHNTVMLLNCSENILLSPLNCSSNSPCRQFEEMEQGSGCKDTLCCSFLKDSAMTSHRIRVRVGGCTAYTSVVDLKPGASVDSWNFGIELQWLPSN</sequence>
<dbReference type="PROSITE" id="PS50935">
    <property type="entry name" value="SSB"/>
    <property type="match status" value="1"/>
</dbReference>
<evidence type="ECO:0000256" key="1">
    <source>
        <dbReference type="ARBA" id="ARBA00004167"/>
    </source>
</evidence>
<dbReference type="InterPro" id="IPR012340">
    <property type="entry name" value="NA-bd_OB-fold"/>
</dbReference>